<dbReference type="InterPro" id="IPR036584">
    <property type="entry name" value="FliS_sf"/>
</dbReference>
<dbReference type="Gene3D" id="1.20.120.340">
    <property type="entry name" value="Flagellar protein FliS"/>
    <property type="match status" value="1"/>
</dbReference>
<evidence type="ECO:0000256" key="6">
    <source>
        <dbReference type="PIRNR" id="PIRNR039090"/>
    </source>
</evidence>
<accession>A0A1I1YTS0</accession>
<dbReference type="NCBIfam" id="TIGR00208">
    <property type="entry name" value="fliS"/>
    <property type="match status" value="1"/>
</dbReference>
<keyword evidence="7" id="KW-0966">Cell projection</keyword>
<dbReference type="PANTHER" id="PTHR34773:SF1">
    <property type="entry name" value="FLAGELLAR SECRETION CHAPERONE FLIS"/>
    <property type="match status" value="1"/>
</dbReference>
<dbReference type="InterPro" id="IPR003713">
    <property type="entry name" value="FliS"/>
</dbReference>
<evidence type="ECO:0000256" key="3">
    <source>
        <dbReference type="ARBA" id="ARBA00022490"/>
    </source>
</evidence>
<evidence type="ECO:0000313" key="7">
    <source>
        <dbReference type="EMBL" id="SFE21553.1"/>
    </source>
</evidence>
<evidence type="ECO:0000256" key="4">
    <source>
        <dbReference type="ARBA" id="ARBA00022795"/>
    </source>
</evidence>
<dbReference type="GO" id="GO:0071973">
    <property type="term" value="P:bacterial-type flagellum-dependent cell motility"/>
    <property type="evidence" value="ECO:0007669"/>
    <property type="project" value="TreeGrafter"/>
</dbReference>
<dbReference type="GO" id="GO:0005829">
    <property type="term" value="C:cytosol"/>
    <property type="evidence" value="ECO:0007669"/>
    <property type="project" value="UniProtKB-SubCell"/>
</dbReference>
<keyword evidence="7" id="KW-0282">Flagellum</keyword>
<evidence type="ECO:0000256" key="2">
    <source>
        <dbReference type="ARBA" id="ARBA00008787"/>
    </source>
</evidence>
<evidence type="ECO:0000313" key="8">
    <source>
        <dbReference type="Proteomes" id="UP000199517"/>
    </source>
</evidence>
<keyword evidence="8" id="KW-1185">Reference proteome</keyword>
<proteinExistence type="inferred from homology"/>
<comment type="subcellular location">
    <subcellularLocation>
        <location evidence="1 6">Cytoplasm</location>
        <location evidence="1 6">Cytosol</location>
    </subcellularLocation>
</comment>
<dbReference type="AlphaFoldDB" id="A0A1I1YTS0"/>
<dbReference type="EMBL" id="FOMQ01000019">
    <property type="protein sequence ID" value="SFE21553.1"/>
    <property type="molecule type" value="Genomic_DNA"/>
</dbReference>
<sequence>MYTPVSSRAASVYRQVGVQSSVDGASPHQLIQMLFEGLMQSLNAARGSMQRGEVEEKGRHLGKAVRILEEGLKGGLNPVQGGELAGNLRALYDYCVGRLTMANLRNDLSLVEEVVTLIVPVAQSWNEIGAETRRPV</sequence>
<dbReference type="OrthoDB" id="9792010at2"/>
<dbReference type="CDD" id="cd16098">
    <property type="entry name" value="FliS"/>
    <property type="match status" value="1"/>
</dbReference>
<dbReference type="Proteomes" id="UP000199517">
    <property type="component" value="Unassembled WGS sequence"/>
</dbReference>
<dbReference type="RefSeq" id="WP_092956998.1">
    <property type="nucleotide sequence ID" value="NZ_FOMQ01000019.1"/>
</dbReference>
<gene>
    <name evidence="7" type="ORF">SAMN04489710_11946</name>
</gene>
<dbReference type="Pfam" id="PF02561">
    <property type="entry name" value="FliS"/>
    <property type="match status" value="1"/>
</dbReference>
<dbReference type="GO" id="GO:0044780">
    <property type="term" value="P:bacterial-type flagellum assembly"/>
    <property type="evidence" value="ECO:0007669"/>
    <property type="project" value="InterPro"/>
</dbReference>
<evidence type="ECO:0000256" key="1">
    <source>
        <dbReference type="ARBA" id="ARBA00004514"/>
    </source>
</evidence>
<keyword evidence="5" id="KW-0143">Chaperone</keyword>
<protein>
    <recommendedName>
        <fullName evidence="6">Flagellar secretion chaperone FliS</fullName>
    </recommendedName>
</protein>
<keyword evidence="3 6" id="KW-0963">Cytoplasm</keyword>
<keyword evidence="7" id="KW-0969">Cilium</keyword>
<dbReference type="STRING" id="32040.SAMN04489710_11946"/>
<keyword evidence="4 6" id="KW-1005">Bacterial flagellum biogenesis</keyword>
<comment type="similarity">
    <text evidence="2 6">Belongs to the FliS family.</text>
</comment>
<dbReference type="PIRSF" id="PIRSF039090">
    <property type="entry name" value="Flis"/>
    <property type="match status" value="1"/>
</dbReference>
<organism evidence="7 8">
    <name type="scientific">Paracidovorax konjaci</name>
    <dbReference type="NCBI Taxonomy" id="32040"/>
    <lineage>
        <taxon>Bacteria</taxon>
        <taxon>Pseudomonadati</taxon>
        <taxon>Pseudomonadota</taxon>
        <taxon>Betaproteobacteria</taxon>
        <taxon>Burkholderiales</taxon>
        <taxon>Comamonadaceae</taxon>
        <taxon>Paracidovorax</taxon>
    </lineage>
</organism>
<evidence type="ECO:0000256" key="5">
    <source>
        <dbReference type="ARBA" id="ARBA00023186"/>
    </source>
</evidence>
<dbReference type="SUPFAM" id="SSF101116">
    <property type="entry name" value="Flagellar export chaperone FliS"/>
    <property type="match status" value="1"/>
</dbReference>
<reference evidence="8" key="1">
    <citation type="submission" date="2016-10" db="EMBL/GenBank/DDBJ databases">
        <authorList>
            <person name="Varghese N."/>
            <person name="Submissions S."/>
        </authorList>
    </citation>
    <scope>NUCLEOTIDE SEQUENCE [LARGE SCALE GENOMIC DNA]</scope>
    <source>
        <strain evidence="8">DSM 7481</strain>
    </source>
</reference>
<name>A0A1I1YTS0_9BURK</name>
<dbReference type="PANTHER" id="PTHR34773">
    <property type="entry name" value="FLAGELLAR SECRETION CHAPERONE FLIS"/>
    <property type="match status" value="1"/>
</dbReference>